<feature type="transmembrane region" description="Helical" evidence="2">
    <location>
        <begin position="61"/>
        <end position="87"/>
    </location>
</feature>
<dbReference type="EMBL" id="KQ965769">
    <property type="protein sequence ID" value="KXS14490.1"/>
    <property type="molecule type" value="Genomic_DNA"/>
</dbReference>
<gene>
    <name evidence="3" type="ORF">M427DRAFT_342394</name>
</gene>
<protein>
    <recommendedName>
        <fullName evidence="5">Transmembrane protein</fullName>
    </recommendedName>
</protein>
<feature type="compositionally biased region" description="Low complexity" evidence="1">
    <location>
        <begin position="145"/>
        <end position="157"/>
    </location>
</feature>
<dbReference type="AlphaFoldDB" id="A0A139ACJ7"/>
<proteinExistence type="predicted"/>
<keyword evidence="2" id="KW-0472">Membrane</keyword>
<evidence type="ECO:0000256" key="2">
    <source>
        <dbReference type="SAM" id="Phobius"/>
    </source>
</evidence>
<feature type="compositionally biased region" description="Basic residues" evidence="1">
    <location>
        <begin position="91"/>
        <end position="100"/>
    </location>
</feature>
<evidence type="ECO:0008006" key="5">
    <source>
        <dbReference type="Google" id="ProtNLM"/>
    </source>
</evidence>
<feature type="region of interest" description="Disordered" evidence="1">
    <location>
        <begin position="91"/>
        <end position="182"/>
    </location>
</feature>
<reference evidence="3 4" key="1">
    <citation type="journal article" date="2015" name="Genome Biol. Evol.">
        <title>Phylogenomic analyses indicate that early fungi evolved digesting cell walls of algal ancestors of land plants.</title>
        <authorList>
            <person name="Chang Y."/>
            <person name="Wang S."/>
            <person name="Sekimoto S."/>
            <person name="Aerts A.L."/>
            <person name="Choi C."/>
            <person name="Clum A."/>
            <person name="LaButti K.M."/>
            <person name="Lindquist E.A."/>
            <person name="Yee Ngan C."/>
            <person name="Ohm R.A."/>
            <person name="Salamov A.A."/>
            <person name="Grigoriev I.V."/>
            <person name="Spatafora J.W."/>
            <person name="Berbee M.L."/>
        </authorList>
    </citation>
    <scope>NUCLEOTIDE SEQUENCE [LARGE SCALE GENOMIC DNA]</scope>
    <source>
        <strain evidence="3 4">JEL478</strain>
    </source>
</reference>
<feature type="region of interest" description="Disordered" evidence="1">
    <location>
        <begin position="261"/>
        <end position="372"/>
    </location>
</feature>
<evidence type="ECO:0000256" key="1">
    <source>
        <dbReference type="SAM" id="MobiDB-lite"/>
    </source>
</evidence>
<accession>A0A139ACJ7</accession>
<feature type="compositionally biased region" description="Low complexity" evidence="1">
    <location>
        <begin position="300"/>
        <end position="332"/>
    </location>
</feature>
<sequence>MGGAFRISRGDSVGAGRETRLRAGIAIALSALGGVNAQTDNTQQPDDIILRIGALSLTRTWTIVFFSVAGALLALILLAIVYFVFFARSSRPHSPSKRTSKTPQNDDDDDTPIAEMQMSGSSVNLLANVPKPGTTDAPVLPITVDPPSSSSATTKPADSPPTALPHNRTVSSTKPPPTPMAPTPVVVDAIPELHEAPDPSKAHGLARFQSQHAKTLVAGTGGSPVSASSLPGSATGSMAPAHGLVDDGFADATLVAGAGAGGGQGTTTAPMASPTTALMSPLLGDLGHSHPDSNAPAPAPAATPTTTLAQAPNISLASSHSPTSPSAHQTTPKSTSSSTRAALHILPTPATPPPDAGGVHLGTSTPTPALETPASLMQTPLALRDPRPFSPRVGLSPARLRVTVRAMLRHHSSLVKSGGAEGDGAGEVFKVARELGVVAGLSKEVLRAASAPRGRKIGVFGVGCWGWVCERGWLGCGASYCVGGGIAESSGQRESNTSLELHKMLT</sequence>
<keyword evidence="2" id="KW-0812">Transmembrane</keyword>
<evidence type="ECO:0000313" key="3">
    <source>
        <dbReference type="EMBL" id="KXS14490.1"/>
    </source>
</evidence>
<dbReference type="STRING" id="1344416.A0A139ACJ7"/>
<feature type="compositionally biased region" description="Low complexity" evidence="1">
    <location>
        <begin position="266"/>
        <end position="277"/>
    </location>
</feature>
<keyword evidence="4" id="KW-1185">Reference proteome</keyword>
<keyword evidence="2" id="KW-1133">Transmembrane helix</keyword>
<organism evidence="3 4">
    <name type="scientific">Gonapodya prolifera (strain JEL478)</name>
    <name type="common">Monoblepharis prolifera</name>
    <dbReference type="NCBI Taxonomy" id="1344416"/>
    <lineage>
        <taxon>Eukaryota</taxon>
        <taxon>Fungi</taxon>
        <taxon>Fungi incertae sedis</taxon>
        <taxon>Chytridiomycota</taxon>
        <taxon>Chytridiomycota incertae sedis</taxon>
        <taxon>Monoblepharidomycetes</taxon>
        <taxon>Monoblepharidales</taxon>
        <taxon>Gonapodyaceae</taxon>
        <taxon>Gonapodya</taxon>
    </lineage>
</organism>
<dbReference type="Proteomes" id="UP000070544">
    <property type="component" value="Unassembled WGS sequence"/>
</dbReference>
<evidence type="ECO:0000313" key="4">
    <source>
        <dbReference type="Proteomes" id="UP000070544"/>
    </source>
</evidence>
<name>A0A139ACJ7_GONPJ</name>